<dbReference type="PANTHER" id="PTHR16026">
    <property type="entry name" value="CARTILAGE ACIDIC PROTEIN 1"/>
    <property type="match status" value="1"/>
</dbReference>
<name>A0ABP7KDJ2_9RHOB</name>
<evidence type="ECO:0000313" key="3">
    <source>
        <dbReference type="EMBL" id="GAA3874091.1"/>
    </source>
</evidence>
<accession>A0ABP7KDJ2</accession>
<dbReference type="InterPro" id="IPR011519">
    <property type="entry name" value="UnbV_ASPIC"/>
</dbReference>
<gene>
    <name evidence="3" type="ORF">GCM10022404_24990</name>
</gene>
<keyword evidence="4" id="KW-1185">Reference proteome</keyword>
<proteinExistence type="predicted"/>
<evidence type="ECO:0000256" key="1">
    <source>
        <dbReference type="ARBA" id="ARBA00022729"/>
    </source>
</evidence>
<dbReference type="SUPFAM" id="SSF69318">
    <property type="entry name" value="Integrin alpha N-terminal domain"/>
    <property type="match status" value="1"/>
</dbReference>
<dbReference type="Pfam" id="PF07593">
    <property type="entry name" value="UnbV_ASPIC"/>
    <property type="match status" value="1"/>
</dbReference>
<feature type="domain" description="ASPIC/UnbV" evidence="2">
    <location>
        <begin position="427"/>
        <end position="480"/>
    </location>
</feature>
<reference evidence="4" key="1">
    <citation type="journal article" date="2019" name="Int. J. Syst. Evol. Microbiol.">
        <title>The Global Catalogue of Microorganisms (GCM) 10K type strain sequencing project: providing services to taxonomists for standard genome sequencing and annotation.</title>
        <authorList>
            <consortium name="The Broad Institute Genomics Platform"/>
            <consortium name="The Broad Institute Genome Sequencing Center for Infectious Disease"/>
            <person name="Wu L."/>
            <person name="Ma J."/>
        </authorList>
    </citation>
    <scope>NUCLEOTIDE SEQUENCE [LARGE SCALE GENOMIC DNA]</scope>
    <source>
        <strain evidence="4">JCM 17190</strain>
    </source>
</reference>
<organism evidence="3 4">
    <name type="scientific">Celeribacter arenosi</name>
    <dbReference type="NCBI Taxonomy" id="792649"/>
    <lineage>
        <taxon>Bacteria</taxon>
        <taxon>Pseudomonadati</taxon>
        <taxon>Pseudomonadota</taxon>
        <taxon>Alphaproteobacteria</taxon>
        <taxon>Rhodobacterales</taxon>
        <taxon>Roseobacteraceae</taxon>
        <taxon>Celeribacter</taxon>
    </lineage>
</organism>
<dbReference type="Proteomes" id="UP001399917">
    <property type="component" value="Unassembled WGS sequence"/>
</dbReference>
<dbReference type="EMBL" id="BAABDF010000007">
    <property type="protein sequence ID" value="GAA3874091.1"/>
    <property type="molecule type" value="Genomic_DNA"/>
</dbReference>
<protein>
    <submittedName>
        <fullName evidence="3">CRTAC1 family protein</fullName>
    </submittedName>
</protein>
<keyword evidence="1" id="KW-0732">Signal</keyword>
<dbReference type="InterPro" id="IPR028994">
    <property type="entry name" value="Integrin_alpha_N"/>
</dbReference>
<sequence>MRRAVIGAGVGLCALPVCAGDIRFEEVVVPAHRYTGGWEHFVGGGVAVFDCNGDELPDLFAAGGSRPASLMVNRSARGGAIAFEAVAIDEIVEVTGAYPLDIDGDGVLDLAVMRVGENRLLRGLGGCAFEDATQAWGFEGGDRWSTSFTATWEDGADRATFFVGNYVNREDPEGPFEACDANELHRPVAGGWEKTVLEPGFCALSALMSKGARDRVMLRISNDRHYYVKGGYEQLYDLRENRFLGDSDGWEKVSLWGMGIAERDVNGDQLPDVMLTSMGDQLLQFATPAGGYVAAPYETGTYAHRPHVGDDGRATTGWHAEWGDVDNDGLVDLFIAKGNVEQMPSNAARDPNNLLRQRGDGTFEEVSVAAGVASLEKSRGAGVVDFNADGKLDLVVVNRRGPLQVWRNVSVGSGRWIEVAVPYGRGGVGTRVEVESGGVVQMQEVTVGGGHVSGKAVPLHFGVGESEVVRVRMTTPDGTQGPWVERATSR</sequence>
<dbReference type="Gene3D" id="2.130.10.130">
    <property type="entry name" value="Integrin alpha, N-terminal"/>
    <property type="match status" value="1"/>
</dbReference>
<dbReference type="InterPro" id="IPR013517">
    <property type="entry name" value="FG-GAP"/>
</dbReference>
<evidence type="ECO:0000313" key="4">
    <source>
        <dbReference type="Proteomes" id="UP001399917"/>
    </source>
</evidence>
<dbReference type="PANTHER" id="PTHR16026:SF0">
    <property type="entry name" value="CARTILAGE ACIDIC PROTEIN 1"/>
    <property type="match status" value="1"/>
</dbReference>
<dbReference type="InterPro" id="IPR027039">
    <property type="entry name" value="Crtac1"/>
</dbReference>
<comment type="caution">
    <text evidence="3">The sequence shown here is derived from an EMBL/GenBank/DDBJ whole genome shotgun (WGS) entry which is preliminary data.</text>
</comment>
<dbReference type="Pfam" id="PF13517">
    <property type="entry name" value="FG-GAP_3"/>
    <property type="match status" value="2"/>
</dbReference>
<evidence type="ECO:0000259" key="2">
    <source>
        <dbReference type="Pfam" id="PF07593"/>
    </source>
</evidence>